<evidence type="ECO:0000313" key="6">
    <source>
        <dbReference type="Proteomes" id="UP001444661"/>
    </source>
</evidence>
<dbReference type="InterPro" id="IPR050097">
    <property type="entry name" value="Ferredoxin-NADP_redctase_2"/>
</dbReference>
<evidence type="ECO:0000256" key="1">
    <source>
        <dbReference type="ARBA" id="ARBA00009333"/>
    </source>
</evidence>
<dbReference type="SUPFAM" id="SSF51905">
    <property type="entry name" value="FAD/NAD(P)-binding domain"/>
    <property type="match status" value="1"/>
</dbReference>
<gene>
    <name evidence="5" type="ORF">PG993_002295</name>
</gene>
<proteinExistence type="inferred from homology"/>
<dbReference type="EMBL" id="JAQQWK010000002">
    <property type="protein sequence ID" value="KAK8050910.1"/>
    <property type="molecule type" value="Genomic_DNA"/>
</dbReference>
<accession>A0ABR1TW85</accession>
<reference evidence="5 6" key="1">
    <citation type="submission" date="2023-01" db="EMBL/GenBank/DDBJ databases">
        <title>Analysis of 21 Apiospora genomes using comparative genomics revels a genus with tremendous synthesis potential of carbohydrate active enzymes and secondary metabolites.</title>
        <authorList>
            <person name="Sorensen T."/>
        </authorList>
    </citation>
    <scope>NUCLEOTIDE SEQUENCE [LARGE SCALE GENOMIC DNA]</scope>
    <source>
        <strain evidence="5 6">CBS 33761</strain>
    </source>
</reference>
<dbReference type="Gene3D" id="3.50.50.60">
    <property type="entry name" value="FAD/NAD(P)-binding domain"/>
    <property type="match status" value="3"/>
</dbReference>
<dbReference type="InterPro" id="IPR036188">
    <property type="entry name" value="FAD/NAD-bd_sf"/>
</dbReference>
<keyword evidence="6" id="KW-1185">Reference proteome</keyword>
<dbReference type="PRINTS" id="PR00368">
    <property type="entry name" value="FADPNR"/>
</dbReference>
<dbReference type="PRINTS" id="PR00469">
    <property type="entry name" value="PNDRDTASEII"/>
</dbReference>
<sequence length="351" mass="37412">MPTPSSIVVDVLILGAGPAGLSAAAALARQLHTAVVFSSARFRNERARHMHNVPGWDHRDPAQFRAATRGQILARYGTVRFWDGEVVRIAKVNGDGNSRSDGKLLFEAVDSNGNRFRGRRVIVASGVRDVMPDDIPGYAELWGRSIFHCAFCHGYEERGRPSAGLLATGPLSNPMMGPAVARMAGRLACQVTVYTNGQPDVGVQLREALKSTKKFRIEDRKIVSFAMAPEKSAALLSATLASPVGDEEEEAPHHGLLVTLEDGTVIREGFMMHAPETEQAGPFAAQLGLELEPRGGFIKIASPFPTTSVEGVLAAGDCATMMKSVPTAVYMGALAAAGVAHGLQAEDDVDE</sequence>
<name>A0ABR1TW85_9PEZI</name>
<comment type="similarity">
    <text evidence="1">Belongs to the class-II pyridine nucleotide-disulfide oxidoreductase family.</text>
</comment>
<dbReference type="PANTHER" id="PTHR48105">
    <property type="entry name" value="THIOREDOXIN REDUCTASE 1-RELATED-RELATED"/>
    <property type="match status" value="1"/>
</dbReference>
<keyword evidence="3" id="KW-0560">Oxidoreductase</keyword>
<dbReference type="Pfam" id="PF07992">
    <property type="entry name" value="Pyr_redox_2"/>
    <property type="match status" value="1"/>
</dbReference>
<comment type="caution">
    <text evidence="5">The sequence shown here is derived from an EMBL/GenBank/DDBJ whole genome shotgun (WGS) entry which is preliminary data.</text>
</comment>
<feature type="domain" description="FAD/NAD(P)-binding" evidence="4">
    <location>
        <begin position="10"/>
        <end position="332"/>
    </location>
</feature>
<evidence type="ECO:0000259" key="4">
    <source>
        <dbReference type="Pfam" id="PF07992"/>
    </source>
</evidence>
<evidence type="ECO:0000313" key="5">
    <source>
        <dbReference type="EMBL" id="KAK8050910.1"/>
    </source>
</evidence>
<keyword evidence="2" id="KW-0285">Flavoprotein</keyword>
<evidence type="ECO:0000256" key="3">
    <source>
        <dbReference type="ARBA" id="ARBA00023002"/>
    </source>
</evidence>
<dbReference type="InterPro" id="IPR023753">
    <property type="entry name" value="FAD/NAD-binding_dom"/>
</dbReference>
<dbReference type="Proteomes" id="UP001444661">
    <property type="component" value="Unassembled WGS sequence"/>
</dbReference>
<evidence type="ECO:0000256" key="2">
    <source>
        <dbReference type="ARBA" id="ARBA00022630"/>
    </source>
</evidence>
<protein>
    <recommendedName>
        <fullName evidence="4">FAD/NAD(P)-binding domain-containing protein</fullName>
    </recommendedName>
</protein>
<organism evidence="5 6">
    <name type="scientific">Apiospora rasikravindrae</name>
    <dbReference type="NCBI Taxonomy" id="990691"/>
    <lineage>
        <taxon>Eukaryota</taxon>
        <taxon>Fungi</taxon>
        <taxon>Dikarya</taxon>
        <taxon>Ascomycota</taxon>
        <taxon>Pezizomycotina</taxon>
        <taxon>Sordariomycetes</taxon>
        <taxon>Xylariomycetidae</taxon>
        <taxon>Amphisphaeriales</taxon>
        <taxon>Apiosporaceae</taxon>
        <taxon>Apiospora</taxon>
    </lineage>
</organism>